<accession>A0ABT1I5X3</accession>
<comment type="caution">
    <text evidence="7">The sequence shown here is derived from an EMBL/GenBank/DDBJ whole genome shotgun (WGS) entry which is preliminary data.</text>
</comment>
<dbReference type="Pfam" id="PF07690">
    <property type="entry name" value="MFS_1"/>
    <property type="match status" value="1"/>
</dbReference>
<feature type="transmembrane region" description="Helical" evidence="6">
    <location>
        <begin position="251"/>
        <end position="272"/>
    </location>
</feature>
<keyword evidence="3 6" id="KW-0812">Transmembrane</keyword>
<keyword evidence="4 6" id="KW-1133">Transmembrane helix</keyword>
<feature type="transmembrane region" description="Helical" evidence="6">
    <location>
        <begin position="21"/>
        <end position="38"/>
    </location>
</feature>
<evidence type="ECO:0000256" key="5">
    <source>
        <dbReference type="ARBA" id="ARBA00023136"/>
    </source>
</evidence>
<feature type="transmembrane region" description="Helical" evidence="6">
    <location>
        <begin position="217"/>
        <end position="239"/>
    </location>
</feature>
<feature type="transmembrane region" description="Helical" evidence="6">
    <location>
        <begin position="372"/>
        <end position="392"/>
    </location>
</feature>
<evidence type="ECO:0000256" key="3">
    <source>
        <dbReference type="ARBA" id="ARBA00022692"/>
    </source>
</evidence>
<organism evidence="7 8">
    <name type="scientific">Actinokineospora diospyrosa</name>
    <dbReference type="NCBI Taxonomy" id="103728"/>
    <lineage>
        <taxon>Bacteria</taxon>
        <taxon>Bacillati</taxon>
        <taxon>Actinomycetota</taxon>
        <taxon>Actinomycetes</taxon>
        <taxon>Pseudonocardiales</taxon>
        <taxon>Pseudonocardiaceae</taxon>
        <taxon>Actinokineospora</taxon>
    </lineage>
</organism>
<dbReference type="InterPro" id="IPR036259">
    <property type="entry name" value="MFS_trans_sf"/>
</dbReference>
<protein>
    <submittedName>
        <fullName evidence="7">Arabinose efflux permease, MFS family</fullName>
    </submittedName>
</protein>
<evidence type="ECO:0000313" key="8">
    <source>
        <dbReference type="Proteomes" id="UP001205185"/>
    </source>
</evidence>
<reference evidence="7 8" key="1">
    <citation type="submission" date="2022-06" db="EMBL/GenBank/DDBJ databases">
        <title>Genomic Encyclopedia of Archaeal and Bacterial Type Strains, Phase II (KMG-II): from individual species to whole genera.</title>
        <authorList>
            <person name="Goeker M."/>
        </authorList>
    </citation>
    <scope>NUCLEOTIDE SEQUENCE [LARGE SCALE GENOMIC DNA]</scope>
    <source>
        <strain evidence="7 8">DSM 44255</strain>
    </source>
</reference>
<sequence length="413" mass="42906">MAHPLRERDFRRLFVGRSLSTISDALVPAALSLAIVLATGSAGALATVLVCALVPKLVLLPLGGVLADRLQPRLVALVADLVRCATQAVVAVEIISGDPRILVIALSQALAGAASACAMPTVSPLVAGVVSAEQRQRANSLMGVSKSVAQLAGPALAGLLIFTVGAGWVFVLDSAAFALSAALLAGLRVRRINDGQPRSSLRRDLTTGWREVASRGWLWSTLVVHAVWNFAAGVLLTLGPLLAVRELGGEQVWVGVLQAGGLGLLVGSLAAGRYRPRNPVLVTNLMLLTYTIPLVLLAVTAPVPWLLVSYFVAIGMLGYLNPTWETVLQSAVPGPVLARVSSYDWLFSLAAQPLGYAMAPVVASAWGSATPLFVAAGLVALACVGVTAVPAVRAFRMPEPEPTSLVPVLAKEA</sequence>
<name>A0ABT1I5X3_9PSEU</name>
<dbReference type="RefSeq" id="WP_253884948.1">
    <property type="nucleotide sequence ID" value="NZ_BAAAVB010000026.1"/>
</dbReference>
<dbReference type="SUPFAM" id="SSF103473">
    <property type="entry name" value="MFS general substrate transporter"/>
    <property type="match status" value="1"/>
</dbReference>
<proteinExistence type="predicted"/>
<dbReference type="EMBL" id="JAMTCO010000001">
    <property type="protein sequence ID" value="MCP2268025.1"/>
    <property type="molecule type" value="Genomic_DNA"/>
</dbReference>
<evidence type="ECO:0000256" key="6">
    <source>
        <dbReference type="SAM" id="Phobius"/>
    </source>
</evidence>
<dbReference type="Gene3D" id="1.20.1250.20">
    <property type="entry name" value="MFS general substrate transporter like domains"/>
    <property type="match status" value="1"/>
</dbReference>
<keyword evidence="5 6" id="KW-0472">Membrane</keyword>
<feature type="transmembrane region" description="Helical" evidence="6">
    <location>
        <begin position="151"/>
        <end position="170"/>
    </location>
</feature>
<comment type="subcellular location">
    <subcellularLocation>
        <location evidence="1">Cell membrane</location>
        <topology evidence="1">Multi-pass membrane protein</topology>
    </subcellularLocation>
</comment>
<dbReference type="PANTHER" id="PTHR23513:SF11">
    <property type="entry name" value="STAPHYLOFERRIN A TRANSPORTER"/>
    <property type="match status" value="1"/>
</dbReference>
<dbReference type="Proteomes" id="UP001205185">
    <property type="component" value="Unassembled WGS sequence"/>
</dbReference>
<dbReference type="PANTHER" id="PTHR23513">
    <property type="entry name" value="INTEGRAL MEMBRANE EFFLUX PROTEIN-RELATED"/>
    <property type="match status" value="1"/>
</dbReference>
<gene>
    <name evidence="7" type="ORF">LV75_000507</name>
</gene>
<evidence type="ECO:0000256" key="2">
    <source>
        <dbReference type="ARBA" id="ARBA00022475"/>
    </source>
</evidence>
<feature type="transmembrane region" description="Helical" evidence="6">
    <location>
        <begin position="101"/>
        <end position="130"/>
    </location>
</feature>
<feature type="transmembrane region" description="Helical" evidence="6">
    <location>
        <begin position="44"/>
        <end position="67"/>
    </location>
</feature>
<keyword evidence="2" id="KW-1003">Cell membrane</keyword>
<dbReference type="CDD" id="cd06173">
    <property type="entry name" value="MFS_MefA_like"/>
    <property type="match status" value="1"/>
</dbReference>
<keyword evidence="8" id="KW-1185">Reference proteome</keyword>
<evidence type="ECO:0000313" key="7">
    <source>
        <dbReference type="EMBL" id="MCP2268025.1"/>
    </source>
</evidence>
<dbReference type="InterPro" id="IPR011701">
    <property type="entry name" value="MFS"/>
</dbReference>
<evidence type="ECO:0000256" key="4">
    <source>
        <dbReference type="ARBA" id="ARBA00022989"/>
    </source>
</evidence>
<evidence type="ECO:0000256" key="1">
    <source>
        <dbReference type="ARBA" id="ARBA00004651"/>
    </source>
</evidence>